<dbReference type="AlphaFoldDB" id="A0A0H2R5U6"/>
<dbReference type="OrthoDB" id="3214502at2759"/>
<dbReference type="InterPro" id="IPR041457">
    <property type="entry name" value="CxC2_KDZ-assoc"/>
</dbReference>
<evidence type="ECO:0000313" key="3">
    <source>
        <dbReference type="EMBL" id="KLO06717.1"/>
    </source>
</evidence>
<dbReference type="InParanoid" id="A0A0H2R5U6"/>
<protein>
    <recommendedName>
        <fullName evidence="2">CxC2-like cysteine cluster KDZ transposase-associated domain-containing protein</fullName>
    </recommendedName>
</protein>
<evidence type="ECO:0000313" key="4">
    <source>
        <dbReference type="Proteomes" id="UP000053477"/>
    </source>
</evidence>
<dbReference type="Pfam" id="PF18758">
    <property type="entry name" value="KDZ"/>
    <property type="match status" value="1"/>
</dbReference>
<evidence type="ECO:0000256" key="1">
    <source>
        <dbReference type="SAM" id="MobiDB-lite"/>
    </source>
</evidence>
<dbReference type="Pfam" id="PF18803">
    <property type="entry name" value="CxC2"/>
    <property type="match status" value="1"/>
</dbReference>
<feature type="domain" description="CxC2-like cysteine cluster KDZ transposase-associated" evidence="2">
    <location>
        <begin position="73"/>
        <end position="187"/>
    </location>
</feature>
<dbReference type="EMBL" id="KQ086186">
    <property type="protein sequence ID" value="KLO06717.1"/>
    <property type="molecule type" value="Genomic_DNA"/>
</dbReference>
<feature type="region of interest" description="Disordered" evidence="1">
    <location>
        <begin position="919"/>
        <end position="961"/>
    </location>
</feature>
<dbReference type="Proteomes" id="UP000053477">
    <property type="component" value="Unassembled WGS sequence"/>
</dbReference>
<dbReference type="STRING" id="27342.A0A0H2R5U6"/>
<name>A0A0H2R5U6_9AGAM</name>
<dbReference type="PANTHER" id="PTHR33096:SF1">
    <property type="entry name" value="CXC1-LIKE CYSTEINE CLUSTER ASSOCIATED WITH KDZ TRANSPOSASES DOMAIN-CONTAINING PROTEIN"/>
    <property type="match status" value="1"/>
</dbReference>
<dbReference type="InterPro" id="IPR040521">
    <property type="entry name" value="KDZ"/>
</dbReference>
<evidence type="ECO:0000259" key="2">
    <source>
        <dbReference type="Pfam" id="PF18803"/>
    </source>
</evidence>
<sequence>MRDAILDNLLCSEALPDGVRCFFCGTDKGVEYKCVTCIGRPVFCQDCCVKSHVHNPFHQIHQWMDEHFKRITLRKLGLRIRMGHHGSPCPEFPGNHFNFTFTRFKDDEMVFVDKSGVWTFPVSYCNCITRKSRVEQILDMGLYPGSFKTPKTAFSMELLDYFYFDLMECHTPASNFFSKLRRLTNNVDPKSVTDRYRELMVAARQWNDLQAMKWAGVCLDPASSPGNGRLALFCAPCPQPGVNLPDGWEKMLIENPYVYRRQVNPDGNFGAPNMKTKKPEKDVSLTDGDGSFVAPAPYDGHLKATPDVKERSTCSNLKAVSNANANRKELECTGIGGCVCARHGCVIPHSVVDFQKGEQQKNMDYCISNALSFNSEGLPEAAVIYDLACQWGIHFVDRMKRSTTMSIPPFERLITAVGKFHLGSHVDKCFYRHSLNFVEGTGQVDGEIIETLWSGLNPISAMARSMTKAHRREVLDDAMRDWNWKKLTGIISSLATKWEKAVEEEEESRTSFQNMTSRLEKELTDKWEDEETEALEKGGDALAIYGVRHKEAPSMAEIRLELAKSESSTGIESGATTWLVTGMNLQEALIKLSRSVAALRGGGTVAERTKIEEQRRKLRPRVTAFQSASESFYSIAGEKESSSELNISTDQEIVADDPFQDSDDEDEECVNRPENVKLKLPSVVIPEMDEPSPQAKKLAEHEINLRKGQANDALRGLRVQLGYKALLYLKQVRKAPSYAKRTRAWDNVNANEKKVDEWVSIYHLARSSMVNLGASEDVLAIYQQITPPDLKIPKDIYQPNRPNQRSEAMSWIWQCRCHTESGCVASTDLRALEVYRVNWLRGKAHRARWQEEKVLVLEEMQNTIRWFQHRGRTWEERKTTALRLQKPGHASYARKQIILSNKFLTTAQETFRKVVLTKKKKKGPKQGPQVLETVHEVQEPGDDSETDAHPEDELDADHIFS</sequence>
<keyword evidence="4" id="KW-1185">Reference proteome</keyword>
<accession>A0A0H2R5U6</accession>
<dbReference type="PANTHER" id="PTHR33096">
    <property type="entry name" value="CXC2 DOMAIN-CONTAINING PROTEIN"/>
    <property type="match status" value="1"/>
</dbReference>
<proteinExistence type="predicted"/>
<organism evidence="3 4">
    <name type="scientific">Schizopora paradoxa</name>
    <dbReference type="NCBI Taxonomy" id="27342"/>
    <lineage>
        <taxon>Eukaryota</taxon>
        <taxon>Fungi</taxon>
        <taxon>Dikarya</taxon>
        <taxon>Basidiomycota</taxon>
        <taxon>Agaricomycotina</taxon>
        <taxon>Agaricomycetes</taxon>
        <taxon>Hymenochaetales</taxon>
        <taxon>Schizoporaceae</taxon>
        <taxon>Schizopora</taxon>
    </lineage>
</organism>
<gene>
    <name evidence="3" type="ORF">SCHPADRAFT_837667</name>
</gene>
<feature type="compositionally biased region" description="Basic and acidic residues" evidence="1">
    <location>
        <begin position="946"/>
        <end position="961"/>
    </location>
</feature>
<reference evidence="3 4" key="1">
    <citation type="submission" date="2015-04" db="EMBL/GenBank/DDBJ databases">
        <title>Complete genome sequence of Schizopora paradoxa KUC8140, a cosmopolitan wood degrader in East Asia.</title>
        <authorList>
            <consortium name="DOE Joint Genome Institute"/>
            <person name="Min B."/>
            <person name="Park H."/>
            <person name="Jang Y."/>
            <person name="Kim J.-J."/>
            <person name="Kim K.H."/>
            <person name="Pangilinan J."/>
            <person name="Lipzen A."/>
            <person name="Riley R."/>
            <person name="Grigoriev I.V."/>
            <person name="Spatafora J.W."/>
            <person name="Choi I.-G."/>
        </authorList>
    </citation>
    <scope>NUCLEOTIDE SEQUENCE [LARGE SCALE GENOMIC DNA]</scope>
    <source>
        <strain evidence="3 4">KUC8140</strain>
    </source>
</reference>